<proteinExistence type="predicted"/>
<name>A0A0E9WVW0_ANGAN</name>
<dbReference type="AlphaFoldDB" id="A0A0E9WVW0"/>
<accession>A0A0E9WVW0</accession>
<reference evidence="1" key="2">
    <citation type="journal article" date="2015" name="Fish Shellfish Immunol.">
        <title>Early steps in the European eel (Anguilla anguilla)-Vibrio vulnificus interaction in the gills: Role of the RtxA13 toxin.</title>
        <authorList>
            <person name="Callol A."/>
            <person name="Pajuelo D."/>
            <person name="Ebbesson L."/>
            <person name="Teles M."/>
            <person name="MacKenzie S."/>
            <person name="Amaro C."/>
        </authorList>
    </citation>
    <scope>NUCLEOTIDE SEQUENCE</scope>
</reference>
<protein>
    <submittedName>
        <fullName evidence="1">Uncharacterized protein</fullName>
    </submittedName>
</protein>
<dbReference type="EMBL" id="GBXM01014847">
    <property type="protein sequence ID" value="JAH93730.1"/>
    <property type="molecule type" value="Transcribed_RNA"/>
</dbReference>
<reference evidence="1" key="1">
    <citation type="submission" date="2014-11" db="EMBL/GenBank/DDBJ databases">
        <authorList>
            <person name="Amaro Gonzalez C."/>
        </authorList>
    </citation>
    <scope>NUCLEOTIDE SEQUENCE</scope>
</reference>
<organism evidence="1">
    <name type="scientific">Anguilla anguilla</name>
    <name type="common">European freshwater eel</name>
    <name type="synonym">Muraena anguilla</name>
    <dbReference type="NCBI Taxonomy" id="7936"/>
    <lineage>
        <taxon>Eukaryota</taxon>
        <taxon>Metazoa</taxon>
        <taxon>Chordata</taxon>
        <taxon>Craniata</taxon>
        <taxon>Vertebrata</taxon>
        <taxon>Euteleostomi</taxon>
        <taxon>Actinopterygii</taxon>
        <taxon>Neopterygii</taxon>
        <taxon>Teleostei</taxon>
        <taxon>Anguilliformes</taxon>
        <taxon>Anguillidae</taxon>
        <taxon>Anguilla</taxon>
    </lineage>
</organism>
<sequence>MSQFKAPIGEKEGAQVGQMGREGAKALPHLSPSMIFPIIHFPSFIFIFYTTSAVPFCHDPIIVVTGQKGRCRNPCFLVSNFINYHLQEKI</sequence>
<evidence type="ECO:0000313" key="1">
    <source>
        <dbReference type="EMBL" id="JAH93730.1"/>
    </source>
</evidence>